<reference evidence="1" key="1">
    <citation type="journal article" date="2021" name="PeerJ">
        <title>Extensive microbial diversity within the chicken gut microbiome revealed by metagenomics and culture.</title>
        <authorList>
            <person name="Gilroy R."/>
            <person name="Ravi A."/>
            <person name="Getino M."/>
            <person name="Pursley I."/>
            <person name="Horton D.L."/>
            <person name="Alikhan N.F."/>
            <person name="Baker D."/>
            <person name="Gharbi K."/>
            <person name="Hall N."/>
            <person name="Watson M."/>
            <person name="Adriaenssens E.M."/>
            <person name="Foster-Nyarko E."/>
            <person name="Jarju S."/>
            <person name="Secka A."/>
            <person name="Antonio M."/>
            <person name="Oren A."/>
            <person name="Chaudhuri R.R."/>
            <person name="La Ragione R."/>
            <person name="Hildebrand F."/>
            <person name="Pallen M.J."/>
        </authorList>
    </citation>
    <scope>NUCLEOTIDE SEQUENCE</scope>
    <source>
        <strain evidence="1">USASDec5-558</strain>
    </source>
</reference>
<dbReference type="Proteomes" id="UP000886829">
    <property type="component" value="Unassembled WGS sequence"/>
</dbReference>
<organism evidence="1 2">
    <name type="scientific">Candidatus Anaerobiospirillum pullistercoris</name>
    <dbReference type="NCBI Taxonomy" id="2838452"/>
    <lineage>
        <taxon>Bacteria</taxon>
        <taxon>Pseudomonadati</taxon>
        <taxon>Pseudomonadota</taxon>
        <taxon>Gammaproteobacteria</taxon>
        <taxon>Aeromonadales</taxon>
        <taxon>Succinivibrionaceae</taxon>
        <taxon>Anaerobiospirillum</taxon>
    </lineage>
</organism>
<accession>A0A9D1WBK3</accession>
<dbReference type="EMBL" id="DXEV01000031">
    <property type="protein sequence ID" value="HIX56131.1"/>
    <property type="molecule type" value="Genomic_DNA"/>
</dbReference>
<dbReference type="AlphaFoldDB" id="A0A9D1WBK3"/>
<comment type="caution">
    <text evidence="1">The sequence shown here is derived from an EMBL/GenBank/DDBJ whole genome shotgun (WGS) entry which is preliminary data.</text>
</comment>
<reference evidence="1" key="2">
    <citation type="submission" date="2021-04" db="EMBL/GenBank/DDBJ databases">
        <authorList>
            <person name="Gilroy R."/>
        </authorList>
    </citation>
    <scope>NUCLEOTIDE SEQUENCE</scope>
    <source>
        <strain evidence="1">USASDec5-558</strain>
    </source>
</reference>
<name>A0A9D1WBK3_9GAMM</name>
<proteinExistence type="predicted"/>
<evidence type="ECO:0000313" key="1">
    <source>
        <dbReference type="EMBL" id="HIX56131.1"/>
    </source>
</evidence>
<protein>
    <submittedName>
        <fullName evidence="1">Uncharacterized protein</fullName>
    </submittedName>
</protein>
<gene>
    <name evidence="1" type="ORF">H9850_01510</name>
</gene>
<sequence length="365" mass="42076">MLADKIPLYQREMLVMEEKLHQICVGNYITDNYLDFPNPAYCNFLLSTVPVIENLAKDLHQELATQFPNLAAFKEKEKFDYDSLKFLDNALNLAPKQIQIASNLVVLSSANRTLYPLLNAYSKDQGERPNWILSYQSFKHEYSSVYQAITQSMSENNSFNVPDIIYSRIPTARTVLETASAYFLLFCVAKSLPLEEHIPYGDFDPKFGSKIFTATFTRPLFSSFTVTLDNSNLQKVTKWQESLFIVKDPDGYIISLHNKFTTGFNQIKQEMLETPDFLAFCAKLPDTQNSNYFEYLAYKYGEATGNTQWYSRITSLSSQLYSAYLSNWMGQDIAFMRANKSEPVVVLNTYKENDPIYDYYKINNS</sequence>
<evidence type="ECO:0000313" key="2">
    <source>
        <dbReference type="Proteomes" id="UP000886829"/>
    </source>
</evidence>